<dbReference type="AlphaFoldDB" id="A0A4Y2J9Q0"/>
<dbReference type="EMBL" id="BGPR01003338">
    <property type="protein sequence ID" value="GBM86780.1"/>
    <property type="molecule type" value="Genomic_DNA"/>
</dbReference>
<reference evidence="1 2" key="1">
    <citation type="journal article" date="2019" name="Sci. Rep.">
        <title>Orb-weaving spider Araneus ventricosus genome elucidates the spidroin gene catalogue.</title>
        <authorList>
            <person name="Kono N."/>
            <person name="Nakamura H."/>
            <person name="Ohtoshi R."/>
            <person name="Moran D.A.P."/>
            <person name="Shinohara A."/>
            <person name="Yoshida Y."/>
            <person name="Fujiwara M."/>
            <person name="Mori M."/>
            <person name="Tomita M."/>
            <person name="Arakawa K."/>
        </authorList>
    </citation>
    <scope>NUCLEOTIDE SEQUENCE [LARGE SCALE GENOMIC DNA]</scope>
</reference>
<name>A0A4Y2J9Q0_ARAVE</name>
<proteinExistence type="predicted"/>
<accession>A0A4Y2J9Q0</accession>
<dbReference type="Proteomes" id="UP000499080">
    <property type="component" value="Unassembled WGS sequence"/>
</dbReference>
<comment type="caution">
    <text evidence="1">The sequence shown here is derived from an EMBL/GenBank/DDBJ whole genome shotgun (WGS) entry which is preliminary data.</text>
</comment>
<evidence type="ECO:0000313" key="1">
    <source>
        <dbReference type="EMBL" id="GBM86780.1"/>
    </source>
</evidence>
<sequence>MNFREAFNDLNSLTTETAEIRNDVYQKAIKKAKLICEKWRIDIQTRIRRRRKMPGVLAREAGLSAEEEIDRIMKSVIEAIHQEIKSRFTRLNDLNSKFGFLLDIEKLYNKPLDNDVQISCKNLSRFYNTGSGGLGLKIVVARCQ</sequence>
<dbReference type="OrthoDB" id="10063284at2759"/>
<evidence type="ECO:0000313" key="2">
    <source>
        <dbReference type="Proteomes" id="UP000499080"/>
    </source>
</evidence>
<protein>
    <submittedName>
        <fullName evidence="1">Uncharacterized protein</fullName>
    </submittedName>
</protein>
<keyword evidence="2" id="KW-1185">Reference proteome</keyword>
<organism evidence="1 2">
    <name type="scientific">Araneus ventricosus</name>
    <name type="common">Orbweaver spider</name>
    <name type="synonym">Epeira ventricosa</name>
    <dbReference type="NCBI Taxonomy" id="182803"/>
    <lineage>
        <taxon>Eukaryota</taxon>
        <taxon>Metazoa</taxon>
        <taxon>Ecdysozoa</taxon>
        <taxon>Arthropoda</taxon>
        <taxon>Chelicerata</taxon>
        <taxon>Arachnida</taxon>
        <taxon>Araneae</taxon>
        <taxon>Araneomorphae</taxon>
        <taxon>Entelegynae</taxon>
        <taxon>Araneoidea</taxon>
        <taxon>Araneidae</taxon>
        <taxon>Araneus</taxon>
    </lineage>
</organism>
<gene>
    <name evidence="1" type="ORF">AVEN_203256_1</name>
</gene>